<dbReference type="PROSITE" id="PS50234">
    <property type="entry name" value="VWFA"/>
    <property type="match status" value="1"/>
</dbReference>
<name>A0A814CN40_9BILA</name>
<sequence>MVSFLLLYLIVSHIKRISTQDLSHQASEDHTLTPKKVGTDVVEAVVDKIQSACFFDDDKGFLRRLALVDTNDGLNVSSSEPATGPWRITQQMLEQTIHKPPPIVERLTVKINSIFGFWWKHTTMAMLEKPFYSGLAMRLYLEVLKTKLKIDKKSYPTTIAEQAAVWAKYIRPGANEKVYILRASEKEFECRLVRLADLLLVLDESGSIGANNFEKVRNFALRMADTLVLGKNQSHLGIINFASHARVVYGLANTQSNELSEGVIRNMTYQRGRTNTAEALKLMMKEVKNHARADDGVPMFVIVVTDGASNVKRDTIEAAKKVHERNLLVYSIGVGPKYSLDVEELDRIASFPSCSHRFLISSFDEFLLFQKEIARKLSHAPNVLTNTGDVGFNSFSTSLRKDEKYHVKFVIGASGLNLTFTLPPGDQIHQVSGYFSRRTRTPSVAFYDRSILCSPTSPTQVLYYSPSLAGETVYGTLTMHSSGTSWDKNRSQHIDPMTEEEIDTDVKQPSRTDCVKSSDQADYIPFKIEIKTQCLPGQWGSSCENVCHCKGGTICDPISGYCPDCDCQTGWYGNNCEFKCPQGSWGKGCSERCNCATNDGCDIITGECPGECARGWTTTQLTDLLNLKDKQNESYYPERLFTPIGKKVCQVPDRDHCDWFWFCEGAIYGTRQTCQTGLHWLEGTNKCVSPEMAKCPNYPLTVPTTTTNDMRHHQIISFIKNKVTRDECKKHIFDQYEDEYKCPPAIASMTVSDLSSRLRMDFFRMANEGKNTRNNFTGTVQAYLMKQGKFALYKHDRFNCRSFHVCRYNNDTGKFIGTDWGICDSETIFNNDWTTCSSVEKAYHGMSSTHPDPALKQGCNDLINGQPIRAINQDVPESIIYEHWRQYNQGFKVT</sequence>
<dbReference type="GO" id="GO:0008061">
    <property type="term" value="F:chitin binding"/>
    <property type="evidence" value="ECO:0007669"/>
    <property type="project" value="InterPro"/>
</dbReference>
<dbReference type="PANTHER" id="PTHR24020:SF20">
    <property type="entry name" value="PH DOMAIN-CONTAINING PROTEIN"/>
    <property type="match status" value="1"/>
</dbReference>
<dbReference type="InterPro" id="IPR036465">
    <property type="entry name" value="vWFA_dom_sf"/>
</dbReference>
<accession>A0A814CN40</accession>
<evidence type="ECO:0000313" key="5">
    <source>
        <dbReference type="Proteomes" id="UP000663829"/>
    </source>
</evidence>
<dbReference type="CDD" id="cd01450">
    <property type="entry name" value="vWFA_subfamily_ECM"/>
    <property type="match status" value="1"/>
</dbReference>
<dbReference type="AlphaFoldDB" id="A0A814CN40"/>
<dbReference type="OrthoDB" id="6132182at2759"/>
<dbReference type="PANTHER" id="PTHR24020">
    <property type="entry name" value="COLLAGEN ALPHA"/>
    <property type="match status" value="1"/>
</dbReference>
<dbReference type="Gene3D" id="3.40.50.410">
    <property type="entry name" value="von Willebrand factor, type A domain"/>
    <property type="match status" value="1"/>
</dbReference>
<dbReference type="Gene3D" id="2.170.300.10">
    <property type="entry name" value="Tie2 ligand-binding domain superfamily"/>
    <property type="match status" value="1"/>
</dbReference>
<dbReference type="Proteomes" id="UP000681722">
    <property type="component" value="Unassembled WGS sequence"/>
</dbReference>
<feature type="domain" description="VWFA" evidence="2">
    <location>
        <begin position="197"/>
        <end position="377"/>
    </location>
</feature>
<dbReference type="InterPro" id="IPR036508">
    <property type="entry name" value="Chitin-bd_dom_sf"/>
</dbReference>
<evidence type="ECO:0000256" key="1">
    <source>
        <dbReference type="SAM" id="SignalP"/>
    </source>
</evidence>
<dbReference type="InterPro" id="IPR050525">
    <property type="entry name" value="ECM_Assembly_Org"/>
</dbReference>
<organism evidence="3 5">
    <name type="scientific">Didymodactylos carnosus</name>
    <dbReference type="NCBI Taxonomy" id="1234261"/>
    <lineage>
        <taxon>Eukaryota</taxon>
        <taxon>Metazoa</taxon>
        <taxon>Spiralia</taxon>
        <taxon>Gnathifera</taxon>
        <taxon>Rotifera</taxon>
        <taxon>Eurotatoria</taxon>
        <taxon>Bdelloidea</taxon>
        <taxon>Philodinida</taxon>
        <taxon>Philodinidae</taxon>
        <taxon>Didymodactylos</taxon>
    </lineage>
</organism>
<dbReference type="Pfam" id="PF00092">
    <property type="entry name" value="VWA"/>
    <property type="match status" value="1"/>
</dbReference>
<evidence type="ECO:0000259" key="2">
    <source>
        <dbReference type="PROSITE" id="PS50234"/>
    </source>
</evidence>
<keyword evidence="1" id="KW-0732">Signal</keyword>
<dbReference type="SMART" id="SM00327">
    <property type="entry name" value="VWA"/>
    <property type="match status" value="1"/>
</dbReference>
<evidence type="ECO:0000313" key="3">
    <source>
        <dbReference type="EMBL" id="CAF0942257.1"/>
    </source>
</evidence>
<evidence type="ECO:0000313" key="4">
    <source>
        <dbReference type="EMBL" id="CAF3718673.1"/>
    </source>
</evidence>
<dbReference type="SUPFAM" id="SSF57625">
    <property type="entry name" value="Invertebrate chitin-binding proteins"/>
    <property type="match status" value="1"/>
</dbReference>
<dbReference type="EMBL" id="CAJOBC010002156">
    <property type="protein sequence ID" value="CAF3718673.1"/>
    <property type="molecule type" value="Genomic_DNA"/>
</dbReference>
<dbReference type="PRINTS" id="PR00453">
    <property type="entry name" value="VWFADOMAIN"/>
</dbReference>
<dbReference type="Proteomes" id="UP000663829">
    <property type="component" value="Unassembled WGS sequence"/>
</dbReference>
<keyword evidence="5" id="KW-1185">Reference proteome</keyword>
<gene>
    <name evidence="3" type="ORF">GPM918_LOCUS10775</name>
    <name evidence="4" type="ORF">SRO942_LOCUS10778</name>
</gene>
<reference evidence="3" key="1">
    <citation type="submission" date="2021-02" db="EMBL/GenBank/DDBJ databases">
        <authorList>
            <person name="Nowell W R."/>
        </authorList>
    </citation>
    <scope>NUCLEOTIDE SEQUENCE</scope>
</reference>
<dbReference type="InterPro" id="IPR002035">
    <property type="entry name" value="VWF_A"/>
</dbReference>
<dbReference type="EMBL" id="CAJNOQ010002155">
    <property type="protein sequence ID" value="CAF0942257.1"/>
    <property type="molecule type" value="Genomic_DNA"/>
</dbReference>
<comment type="caution">
    <text evidence="3">The sequence shown here is derived from an EMBL/GenBank/DDBJ whole genome shotgun (WGS) entry which is preliminary data.</text>
</comment>
<dbReference type="Gene3D" id="2.170.140.10">
    <property type="entry name" value="Chitin binding domain"/>
    <property type="match status" value="1"/>
</dbReference>
<feature type="signal peptide" evidence="1">
    <location>
        <begin position="1"/>
        <end position="19"/>
    </location>
</feature>
<protein>
    <recommendedName>
        <fullName evidence="2">VWFA domain-containing protein</fullName>
    </recommendedName>
</protein>
<dbReference type="SUPFAM" id="SSF53300">
    <property type="entry name" value="vWA-like"/>
    <property type="match status" value="1"/>
</dbReference>
<proteinExistence type="predicted"/>
<feature type="chain" id="PRO_5035600183" description="VWFA domain-containing protein" evidence="1">
    <location>
        <begin position="20"/>
        <end position="894"/>
    </location>
</feature>